<dbReference type="SUPFAM" id="SSF52540">
    <property type="entry name" value="P-loop containing nucleoside triphosphate hydrolases"/>
    <property type="match status" value="2"/>
</dbReference>
<evidence type="ECO:0000256" key="9">
    <source>
        <dbReference type="HAMAP-Rule" id="MF_00848"/>
    </source>
</evidence>
<keyword evidence="8 9" id="KW-0234">DNA repair</keyword>
<evidence type="ECO:0000313" key="12">
    <source>
        <dbReference type="Proteomes" id="UP001306119"/>
    </source>
</evidence>
<sequence>MALIKISNAQLAYGDHALLDKAEFLLHSHERVCLVGRNGAGKSTLMKVIAGEVLLDDGSIQRQNELVVSRLEQDPPRNAEGSVFDYVAEGLADAGRVLREYHHQLDLVTEDPSEANINKLARIQEQVDHHNGWQLDTRIAAVLESLKLEPHTLLTDLSGGWQRKAALARALVCDPDILLLDEPTNHLDVTTIEWLEGFLKDFRGSIIFISHDRAFIRSMATRIIDLDRGQLVSFPGDYEAYLDAKAELLRVEEEQNALFDKKLAQEEVWIRQGIKARRTRNEGRVRALKALRNERSERRDVVGKADMQLQDANRSGKIVFEAKNIGYSYGDKQIVKDFSFNVMRGDRIALIGPNGCGKSTLIKVMLDKLQATEGHFHCGTKLEVAYFDQYREILDPEKTVMDNLADGKQEVTINGKTRHALGYLQDFLFHPRRARTPVKALSGGEKNRLLLAKLFLKPNNLLVLDEPTNDLDIETLELLEDILANYQGTLLLVSHDRQFVDNTVTTSWIFEGDGVVNEYVGGYHDAQSQRANSYANQAKEQAAQIELAKKKKADQEQKQQQATPKRAGKKLSFTLQHELAALPQKIEDLENEIAKLQEQVNDPAFFSDPKNDTQATLTALAKLEEEFEVAFERWEELDAM</sequence>
<name>A0ABU6L3Z2_9GAMM</name>
<dbReference type="Pfam" id="PF16326">
    <property type="entry name" value="ABC_tran_CTD"/>
    <property type="match status" value="1"/>
</dbReference>
<dbReference type="InterPro" id="IPR027417">
    <property type="entry name" value="P-loop_NTPase"/>
</dbReference>
<dbReference type="InterPro" id="IPR003439">
    <property type="entry name" value="ABC_transporter-like_ATP-bd"/>
</dbReference>
<dbReference type="InterPro" id="IPR003593">
    <property type="entry name" value="AAA+_ATPase"/>
</dbReference>
<keyword evidence="12" id="KW-1185">Reference proteome</keyword>
<accession>A0ABU6L3Z2</accession>
<dbReference type="RefSeq" id="WP_256382765.1">
    <property type="nucleotide sequence ID" value="NZ_CP101694.1"/>
</dbReference>
<comment type="subcellular location">
    <subcellularLocation>
        <location evidence="9">Cytoplasm</location>
    </subcellularLocation>
    <text evidence="9">Associates with ribosomes.</text>
</comment>
<keyword evidence="2 9" id="KW-0677">Repeat</keyword>
<dbReference type="HAMAP" id="MF_00848">
    <property type="entry name" value="Uup"/>
    <property type="match status" value="1"/>
</dbReference>
<dbReference type="PANTHER" id="PTHR42855:SF1">
    <property type="entry name" value="ABC TRANSPORTER DOMAIN-CONTAINING PROTEIN"/>
    <property type="match status" value="1"/>
</dbReference>
<dbReference type="GO" id="GO:0005524">
    <property type="term" value="F:ATP binding"/>
    <property type="evidence" value="ECO:0007669"/>
    <property type="project" value="UniProtKB-KW"/>
</dbReference>
<keyword evidence="1 9" id="KW-0963">Cytoplasm</keyword>
<evidence type="ECO:0000256" key="6">
    <source>
        <dbReference type="ARBA" id="ARBA00022840"/>
    </source>
</evidence>
<dbReference type="PROSITE" id="PS00211">
    <property type="entry name" value="ABC_TRANSPORTER_1"/>
    <property type="match status" value="2"/>
</dbReference>
<evidence type="ECO:0000256" key="5">
    <source>
        <dbReference type="ARBA" id="ARBA00022801"/>
    </source>
</evidence>
<feature type="coiled-coil region" evidence="9">
    <location>
        <begin position="531"/>
        <end position="599"/>
    </location>
</feature>
<dbReference type="InterPro" id="IPR037118">
    <property type="entry name" value="Val-tRNA_synth_C_sf"/>
</dbReference>
<dbReference type="InterPro" id="IPR043686">
    <property type="entry name" value="Uup"/>
</dbReference>
<dbReference type="CDD" id="cd03221">
    <property type="entry name" value="ABCF_EF-3"/>
    <property type="match status" value="2"/>
</dbReference>
<gene>
    <name evidence="9" type="primary">uup</name>
    <name evidence="11" type="ORF">VXS06_05855</name>
</gene>
<feature type="domain" description="ABC transporter" evidence="10">
    <location>
        <begin position="4"/>
        <end position="253"/>
    </location>
</feature>
<evidence type="ECO:0000256" key="1">
    <source>
        <dbReference type="ARBA" id="ARBA00022490"/>
    </source>
</evidence>
<keyword evidence="5 9" id="KW-0378">Hydrolase</keyword>
<evidence type="ECO:0000259" key="10">
    <source>
        <dbReference type="PROSITE" id="PS50893"/>
    </source>
</evidence>
<dbReference type="PANTHER" id="PTHR42855">
    <property type="entry name" value="ABC TRANSPORTER ATP-BINDING SUBUNIT"/>
    <property type="match status" value="1"/>
</dbReference>
<evidence type="ECO:0000256" key="3">
    <source>
        <dbReference type="ARBA" id="ARBA00022741"/>
    </source>
</evidence>
<dbReference type="InterPro" id="IPR032524">
    <property type="entry name" value="ABC_tran_C"/>
</dbReference>
<comment type="similarity">
    <text evidence="9">Belongs to the ABC transporter superfamily. ABCF family. Uup subfamily.</text>
</comment>
<keyword evidence="7 9" id="KW-0238">DNA-binding</keyword>
<dbReference type="InterPro" id="IPR051309">
    <property type="entry name" value="ABCF_ATPase"/>
</dbReference>
<comment type="function">
    <text evidence="9">Probably plays a role in ribosome assembly or function. May be involved in resolution of branched DNA intermediates that result from template switching in postreplication gaps. Binds DNA and has ATPase activity.</text>
</comment>
<evidence type="ECO:0000313" key="11">
    <source>
        <dbReference type="EMBL" id="MEC6831291.1"/>
    </source>
</evidence>
<evidence type="ECO:0000256" key="7">
    <source>
        <dbReference type="ARBA" id="ARBA00023125"/>
    </source>
</evidence>
<keyword evidence="4 9" id="KW-0227">DNA damage</keyword>
<keyword evidence="3 9" id="KW-0547">Nucleotide-binding</keyword>
<dbReference type="EC" id="3.6.1.-" evidence="9"/>
<feature type="binding site" evidence="9">
    <location>
        <begin position="352"/>
        <end position="359"/>
    </location>
    <ligand>
        <name>ATP</name>
        <dbReference type="ChEBI" id="CHEBI:30616"/>
        <label>2</label>
    </ligand>
</feature>
<dbReference type="Gene3D" id="3.40.50.300">
    <property type="entry name" value="P-loop containing nucleotide triphosphate hydrolases"/>
    <property type="match status" value="2"/>
</dbReference>
<organism evidence="11 12">
    <name type="scientific">Photobacterium toruni</name>
    <dbReference type="NCBI Taxonomy" id="1935446"/>
    <lineage>
        <taxon>Bacteria</taxon>
        <taxon>Pseudomonadati</taxon>
        <taxon>Pseudomonadota</taxon>
        <taxon>Gammaproteobacteria</taxon>
        <taxon>Vibrionales</taxon>
        <taxon>Vibrionaceae</taxon>
        <taxon>Photobacterium</taxon>
    </lineage>
</organism>
<keyword evidence="6 9" id="KW-0067">ATP-binding</keyword>
<dbReference type="InterPro" id="IPR017871">
    <property type="entry name" value="ABC_transporter-like_CS"/>
</dbReference>
<dbReference type="Pfam" id="PF12848">
    <property type="entry name" value="ABC_tran_Xtn"/>
    <property type="match status" value="1"/>
</dbReference>
<feature type="binding site" evidence="9">
    <location>
        <begin position="36"/>
        <end position="43"/>
    </location>
    <ligand>
        <name>ATP</name>
        <dbReference type="ChEBI" id="CHEBI:30616"/>
        <label>1</label>
    </ligand>
</feature>
<dbReference type="NCBIfam" id="NF008358">
    <property type="entry name" value="PRK11147.1"/>
    <property type="match status" value="1"/>
</dbReference>
<dbReference type="Gene3D" id="1.10.287.380">
    <property type="entry name" value="Valyl-tRNA synthetase, C-terminal domain"/>
    <property type="match status" value="1"/>
</dbReference>
<dbReference type="InterPro" id="IPR032781">
    <property type="entry name" value="ABC_tran_Xtn"/>
</dbReference>
<reference evidence="11 12" key="1">
    <citation type="submission" date="2024-01" db="EMBL/GenBank/DDBJ databases">
        <title>Active colonisers of the gastrointestinal tract of Atlantic salmon farmed in a warm water region.</title>
        <authorList>
            <person name="Bowman J.P."/>
        </authorList>
    </citation>
    <scope>NUCLEOTIDE SEQUENCE [LARGE SCALE GENOMIC DNA]</scope>
    <source>
        <strain evidence="11 12">S3MW1</strain>
    </source>
</reference>
<keyword evidence="9" id="KW-0175">Coiled coil</keyword>
<evidence type="ECO:0000256" key="8">
    <source>
        <dbReference type="ARBA" id="ARBA00023204"/>
    </source>
</evidence>
<dbReference type="EMBL" id="JAYXUG010000003">
    <property type="protein sequence ID" value="MEC6831291.1"/>
    <property type="molecule type" value="Genomic_DNA"/>
</dbReference>
<dbReference type="Pfam" id="PF00005">
    <property type="entry name" value="ABC_tran"/>
    <property type="match status" value="2"/>
</dbReference>
<proteinExistence type="inferred from homology"/>
<dbReference type="Proteomes" id="UP001306119">
    <property type="component" value="Unassembled WGS sequence"/>
</dbReference>
<dbReference type="SMART" id="SM00382">
    <property type="entry name" value="AAA"/>
    <property type="match status" value="2"/>
</dbReference>
<protein>
    <recommendedName>
        <fullName evidence="9">ATP-binding protein Uup</fullName>
        <ecNumber evidence="9">3.6.1.-</ecNumber>
    </recommendedName>
</protein>
<dbReference type="PROSITE" id="PS50893">
    <property type="entry name" value="ABC_TRANSPORTER_2"/>
    <property type="match status" value="2"/>
</dbReference>
<comment type="caution">
    <text evidence="11">The sequence shown here is derived from an EMBL/GenBank/DDBJ whole genome shotgun (WGS) entry which is preliminary data.</text>
</comment>
<evidence type="ECO:0000256" key="4">
    <source>
        <dbReference type="ARBA" id="ARBA00022763"/>
    </source>
</evidence>
<comment type="catalytic activity">
    <reaction evidence="9">
        <text>ATP + H2O = ADP + phosphate + H(+)</text>
        <dbReference type="Rhea" id="RHEA:13065"/>
        <dbReference type="ChEBI" id="CHEBI:15377"/>
        <dbReference type="ChEBI" id="CHEBI:15378"/>
        <dbReference type="ChEBI" id="CHEBI:30616"/>
        <dbReference type="ChEBI" id="CHEBI:43474"/>
        <dbReference type="ChEBI" id="CHEBI:456216"/>
    </reaction>
</comment>
<feature type="domain" description="ABC transporter" evidence="10">
    <location>
        <begin position="320"/>
        <end position="538"/>
    </location>
</feature>
<evidence type="ECO:0000256" key="2">
    <source>
        <dbReference type="ARBA" id="ARBA00022737"/>
    </source>
</evidence>